<organism evidence="3 4">
    <name type="scientific">Lutibacter profundi</name>
    <dbReference type="NCBI Taxonomy" id="1622118"/>
    <lineage>
        <taxon>Bacteria</taxon>
        <taxon>Pseudomonadati</taxon>
        <taxon>Bacteroidota</taxon>
        <taxon>Flavobacteriia</taxon>
        <taxon>Flavobacteriales</taxon>
        <taxon>Flavobacteriaceae</taxon>
        <taxon>Lutibacter</taxon>
    </lineage>
</organism>
<dbReference type="PATRIC" id="fig|1622118.3.peg.2659"/>
<dbReference type="InterPro" id="IPR050194">
    <property type="entry name" value="Glycosyltransferase_grp1"/>
</dbReference>
<dbReference type="AlphaFoldDB" id="A0A109RP85"/>
<reference evidence="3 4" key="2">
    <citation type="journal article" date="2016" name="Int. J. Syst. Evol. Microbiol.">
        <title>Lutibacter profundi sp. nov., isolated from a deep-sea hydrothermal system on the Arctic Mid-Ocean Ridge and emended description of the genus Lutibacter.</title>
        <authorList>
            <person name="Le Moine Bauer S."/>
            <person name="Roalkvam I."/>
            <person name="Steen I.H."/>
            <person name="Dahle H."/>
        </authorList>
    </citation>
    <scope>NUCLEOTIDE SEQUENCE [LARGE SCALE GENOMIC DNA]</scope>
    <source>
        <strain evidence="3 4">LP1</strain>
    </source>
</reference>
<dbReference type="CDD" id="cd03801">
    <property type="entry name" value="GT4_PimA-like"/>
    <property type="match status" value="1"/>
</dbReference>
<evidence type="ECO:0000313" key="3">
    <source>
        <dbReference type="EMBL" id="AMC12115.1"/>
    </source>
</evidence>
<dbReference type="OrthoDB" id="1450439at2"/>
<protein>
    <submittedName>
        <fullName evidence="3">Glycosyl transferase</fullName>
    </submittedName>
</protein>
<dbReference type="STRING" id="1622118.Lupro_12965"/>
<evidence type="ECO:0000259" key="2">
    <source>
        <dbReference type="Pfam" id="PF13439"/>
    </source>
</evidence>
<dbReference type="Gene3D" id="3.40.50.2000">
    <property type="entry name" value="Glycogen Phosphorylase B"/>
    <property type="match status" value="2"/>
</dbReference>
<reference evidence="4" key="1">
    <citation type="submission" date="2015-12" db="EMBL/GenBank/DDBJ databases">
        <title>Complete genome sequence of Lutibacter profundus strain LP1.</title>
        <authorList>
            <person name="Wissuwa J."/>
            <person name="Le Moine Bauer S."/>
            <person name="Stokke R."/>
            <person name="Dahle H."/>
            <person name="Steen I.H."/>
        </authorList>
    </citation>
    <scope>NUCLEOTIDE SEQUENCE [LARGE SCALE GENOMIC DNA]</scope>
    <source>
        <strain evidence="4">LP1</strain>
    </source>
</reference>
<dbReference type="KEGG" id="lut:Lupro_12965"/>
<proteinExistence type="predicted"/>
<name>A0A109RP85_9FLAO</name>
<keyword evidence="4" id="KW-1185">Reference proteome</keyword>
<feature type="domain" description="Glycosyltransferase subfamily 4-like N-terminal" evidence="2">
    <location>
        <begin position="19"/>
        <end position="191"/>
    </location>
</feature>
<dbReference type="PANTHER" id="PTHR45947:SF3">
    <property type="entry name" value="SULFOQUINOVOSYL TRANSFERASE SQD2"/>
    <property type="match status" value="1"/>
</dbReference>
<dbReference type="PANTHER" id="PTHR45947">
    <property type="entry name" value="SULFOQUINOVOSYL TRANSFERASE SQD2"/>
    <property type="match status" value="1"/>
</dbReference>
<dbReference type="GO" id="GO:0016758">
    <property type="term" value="F:hexosyltransferase activity"/>
    <property type="evidence" value="ECO:0007669"/>
    <property type="project" value="TreeGrafter"/>
</dbReference>
<sequence length="396" mass="45654">MRIGMILDKTFPPDPRVENEAISLIKNGHEVFLFCLKYENELKNENIQGIQVKRYKSNKLIYKLSALVYTFPFYTQIMAQKIRDFCITNKIEVIHIHDIQIAGAAFKVNKKLNLKVVLDLHENRPEIMKFYPHLKSFFGKLLISLKKWKQKEEIFIKKATTLIVVTQESKNEIVNRVGKDSKDIVVVPNTVHKNYYKKAILKQGIIDKYKDNFVLLYIGDTGLRRGLQTVIKSVSVLKETIKNLKLVIVGSNTSDIILKKQVKILNIQNFVDFEGWQNENLLPSYIVASSICISPLHRNLHHDTTYANKLSQYMSVGKPLLVSNATAQANLIEKAKSGLIHREQDSEDFTMKVLQLYTDEKLRDNLGSNGNQFIANDFCWEKTSEKLIDLYANFNL</sequence>
<gene>
    <name evidence="3" type="ORF">Lupro_12965</name>
</gene>
<dbReference type="InterPro" id="IPR001296">
    <property type="entry name" value="Glyco_trans_1"/>
</dbReference>
<evidence type="ECO:0000313" key="4">
    <source>
        <dbReference type="Proteomes" id="UP000059672"/>
    </source>
</evidence>
<dbReference type="Pfam" id="PF13439">
    <property type="entry name" value="Glyco_transf_4"/>
    <property type="match status" value="1"/>
</dbReference>
<dbReference type="Proteomes" id="UP000059672">
    <property type="component" value="Chromosome"/>
</dbReference>
<evidence type="ECO:0000259" key="1">
    <source>
        <dbReference type="Pfam" id="PF00534"/>
    </source>
</evidence>
<accession>A0A109RP85</accession>
<feature type="domain" description="Glycosyl transferase family 1" evidence="1">
    <location>
        <begin position="206"/>
        <end position="372"/>
    </location>
</feature>
<dbReference type="SUPFAM" id="SSF53756">
    <property type="entry name" value="UDP-Glycosyltransferase/glycogen phosphorylase"/>
    <property type="match status" value="1"/>
</dbReference>
<keyword evidence="3" id="KW-0808">Transferase</keyword>
<dbReference type="Pfam" id="PF00534">
    <property type="entry name" value="Glycos_transf_1"/>
    <property type="match status" value="1"/>
</dbReference>
<dbReference type="InterPro" id="IPR028098">
    <property type="entry name" value="Glyco_trans_4-like_N"/>
</dbReference>
<dbReference type="EMBL" id="CP013355">
    <property type="protein sequence ID" value="AMC12115.1"/>
    <property type="molecule type" value="Genomic_DNA"/>
</dbReference>